<dbReference type="Proteomes" id="UP000183788">
    <property type="component" value="Unassembled WGS sequence"/>
</dbReference>
<feature type="domain" description="DUF6850" evidence="2">
    <location>
        <begin position="74"/>
        <end position="531"/>
    </location>
</feature>
<dbReference type="Pfam" id="PF21012">
    <property type="entry name" value="DUF6850"/>
    <property type="match status" value="1"/>
</dbReference>
<sequence>MKRILFFISAGFSPVVPAQAQQVNPAMGQLGFYQQPEMPVVKKQGSPRNMEIPNMRLASDSTRYLLYEAAKLSPTLIHLLMPSGFNTVKIDYGAHRGKFAAAQDPTADRTFTFSTEGKTTLGKTDLWGAFNYQRIVEDSTRFRHQTRNNPTAPYYFGSPAAVSYHRTLYQAKVGLSHTFLNNHLPLGVGADYRIGNHFSVNDPRGAINDYQFTMNAGTGYSLGNKFRGTVDGYYGYGAEVVNVAYKNVNYGDNTVYPDYVTYLINGYAEPNPKLSNRNYRTRFRSSGAGFSLIYRNKTSGIFAATAKRIKEKQFYYYRSDGGFDTLSNYTLTATKANLLWSRRRFAVSFAYEALKGEDLHETYNANNYQYRSKSYTLRAVYTGRRMNYGVLLNNNSEERMDGITGNHMQYGHITVQPNIGWNYTTKNKDHWGADLALHYTGSVHPTLYTTSVNVNYFTHQVIQYDYYLNAASSAGGTFSLQYNKHFKGFYAGLKGTIAYTEAFDESKQLLEGAMKPGKDRAYGNISLQFYF</sequence>
<feature type="signal peptide" evidence="1">
    <location>
        <begin position="1"/>
        <end position="20"/>
    </location>
</feature>
<reference evidence="4 6" key="2">
    <citation type="submission" date="2023-11" db="EMBL/GenBank/DDBJ databases">
        <title>MicrobeMod: A computational toolkit for identifying prokaryotic methylation and restriction-modification with nanopore sequencing.</title>
        <authorList>
            <person name="Crits-Christoph A."/>
            <person name="Kang S.C."/>
            <person name="Lee H."/>
            <person name="Ostrov N."/>
        </authorList>
    </citation>
    <scope>NUCLEOTIDE SEQUENCE [LARGE SCALE GENOMIC DNA]</scope>
    <source>
        <strain evidence="4 6">ATCC 23090</strain>
    </source>
</reference>
<accession>A0A1K1MSQ7</accession>
<dbReference type="InterPro" id="IPR049236">
    <property type="entry name" value="DUF6850"/>
</dbReference>
<feature type="chain" id="PRO_5012656428" description="DUF6850 domain-containing protein" evidence="1">
    <location>
        <begin position="21"/>
        <end position="531"/>
    </location>
</feature>
<keyword evidence="6" id="KW-1185">Reference proteome</keyword>
<organism evidence="3 5">
    <name type="scientific">Chitinophaga sancti</name>
    <dbReference type="NCBI Taxonomy" id="1004"/>
    <lineage>
        <taxon>Bacteria</taxon>
        <taxon>Pseudomonadati</taxon>
        <taxon>Bacteroidota</taxon>
        <taxon>Chitinophagia</taxon>
        <taxon>Chitinophagales</taxon>
        <taxon>Chitinophagaceae</taxon>
        <taxon>Chitinophaga</taxon>
    </lineage>
</organism>
<reference evidence="3 5" key="1">
    <citation type="submission" date="2016-11" db="EMBL/GenBank/DDBJ databases">
        <authorList>
            <person name="Jaros S."/>
            <person name="Januszkiewicz K."/>
            <person name="Wedrychowicz H."/>
        </authorList>
    </citation>
    <scope>NUCLEOTIDE SEQUENCE [LARGE SCALE GENOMIC DNA]</scope>
    <source>
        <strain evidence="3 5">DSM 784</strain>
    </source>
</reference>
<proteinExistence type="predicted"/>
<evidence type="ECO:0000313" key="6">
    <source>
        <dbReference type="Proteomes" id="UP001326715"/>
    </source>
</evidence>
<dbReference type="EMBL" id="CP140154">
    <property type="protein sequence ID" value="WQG91429.1"/>
    <property type="molecule type" value="Genomic_DNA"/>
</dbReference>
<dbReference type="EMBL" id="FPIZ01000002">
    <property type="protein sequence ID" value="SFW26147.1"/>
    <property type="molecule type" value="Genomic_DNA"/>
</dbReference>
<evidence type="ECO:0000313" key="4">
    <source>
        <dbReference type="EMBL" id="WQG91429.1"/>
    </source>
</evidence>
<dbReference type="AlphaFoldDB" id="A0A1K1MSQ7"/>
<protein>
    <recommendedName>
        <fullName evidence="2">DUF6850 domain-containing protein</fullName>
    </recommendedName>
</protein>
<evidence type="ECO:0000259" key="2">
    <source>
        <dbReference type="Pfam" id="PF21012"/>
    </source>
</evidence>
<keyword evidence="1" id="KW-0732">Signal</keyword>
<evidence type="ECO:0000313" key="5">
    <source>
        <dbReference type="Proteomes" id="UP000183788"/>
    </source>
</evidence>
<evidence type="ECO:0000256" key="1">
    <source>
        <dbReference type="SAM" id="SignalP"/>
    </source>
</evidence>
<evidence type="ECO:0000313" key="3">
    <source>
        <dbReference type="EMBL" id="SFW26147.1"/>
    </source>
</evidence>
<gene>
    <name evidence="3" type="ORF">SAMN05661012_00846</name>
    <name evidence="4" type="ORF">SR876_07950</name>
</gene>
<dbReference type="RefSeq" id="WP_072357345.1">
    <property type="nucleotide sequence ID" value="NZ_CP139972.1"/>
</dbReference>
<name>A0A1K1MSQ7_9BACT</name>
<dbReference type="Proteomes" id="UP001326715">
    <property type="component" value="Chromosome"/>
</dbReference>
<dbReference type="OrthoDB" id="831538at2"/>
<dbReference type="STRING" id="1004.SAMN05661012_00846"/>